<comment type="caution">
    <text evidence="3">The sequence shown here is derived from an EMBL/GenBank/DDBJ whole genome shotgun (WGS) entry which is preliminary data.</text>
</comment>
<dbReference type="PANTHER" id="PTHR34075:SF5">
    <property type="entry name" value="BLR3430 PROTEIN"/>
    <property type="match status" value="1"/>
</dbReference>
<dbReference type="InterPro" id="IPR022002">
    <property type="entry name" value="ChsH2_Znr"/>
</dbReference>
<evidence type="ECO:0000313" key="3">
    <source>
        <dbReference type="EMBL" id="GJD61951.1"/>
    </source>
</evidence>
<dbReference type="PANTHER" id="PTHR34075">
    <property type="entry name" value="BLR3430 PROTEIN"/>
    <property type="match status" value="1"/>
</dbReference>
<feature type="domain" description="ChsH2 rubredoxin-like zinc ribbon" evidence="2">
    <location>
        <begin position="30"/>
        <end position="62"/>
    </location>
</feature>
<name>A0AA37H9S2_9HYPH</name>
<dbReference type="EMBL" id="BPQJ01000008">
    <property type="protein sequence ID" value="GJD61951.1"/>
    <property type="molecule type" value="Genomic_DNA"/>
</dbReference>
<proteinExistence type="predicted"/>
<dbReference type="Proteomes" id="UP001055286">
    <property type="component" value="Unassembled WGS sequence"/>
</dbReference>
<evidence type="ECO:0000259" key="1">
    <source>
        <dbReference type="Pfam" id="PF01796"/>
    </source>
</evidence>
<dbReference type="Gene3D" id="6.10.30.10">
    <property type="match status" value="1"/>
</dbReference>
<reference evidence="3" key="1">
    <citation type="journal article" date="2016" name="Front. Microbiol.">
        <title>Genome Sequence of the Piezophilic, Mesophilic Sulfate-Reducing Bacterium Desulfovibrio indicus J2T.</title>
        <authorList>
            <person name="Cao J."/>
            <person name="Maignien L."/>
            <person name="Shao Z."/>
            <person name="Alain K."/>
            <person name="Jebbar M."/>
        </authorList>
    </citation>
    <scope>NUCLEOTIDE SEQUENCE</scope>
    <source>
        <strain evidence="3">JCM 32048</strain>
    </source>
</reference>
<dbReference type="Pfam" id="PF12172">
    <property type="entry name" value="zf-ChsH2"/>
    <property type="match status" value="1"/>
</dbReference>
<dbReference type="Pfam" id="PF01796">
    <property type="entry name" value="OB_ChsH2_C"/>
    <property type="match status" value="1"/>
</dbReference>
<keyword evidence="4" id="KW-1185">Reference proteome</keyword>
<dbReference type="RefSeq" id="WP_099904203.1">
    <property type="nucleotide sequence ID" value="NZ_BPQJ01000008.1"/>
</dbReference>
<evidence type="ECO:0008006" key="5">
    <source>
        <dbReference type="Google" id="ProtNLM"/>
    </source>
</evidence>
<dbReference type="InterPro" id="IPR002878">
    <property type="entry name" value="ChsH2_C"/>
</dbReference>
<dbReference type="AlphaFoldDB" id="A0AA37H9S2"/>
<dbReference type="SUPFAM" id="SSF50249">
    <property type="entry name" value="Nucleic acid-binding proteins"/>
    <property type="match status" value="1"/>
</dbReference>
<evidence type="ECO:0000259" key="2">
    <source>
        <dbReference type="Pfam" id="PF12172"/>
    </source>
</evidence>
<dbReference type="InterPro" id="IPR012340">
    <property type="entry name" value="NA-bd_OB-fold"/>
</dbReference>
<organism evidence="3 4">
    <name type="scientific">Methylobacterium frigidaeris</name>
    <dbReference type="NCBI Taxonomy" id="2038277"/>
    <lineage>
        <taxon>Bacteria</taxon>
        <taxon>Pseudomonadati</taxon>
        <taxon>Pseudomonadota</taxon>
        <taxon>Alphaproteobacteria</taxon>
        <taxon>Hyphomicrobiales</taxon>
        <taxon>Methylobacteriaceae</taxon>
        <taxon>Methylobacterium</taxon>
    </lineage>
</organism>
<evidence type="ECO:0000313" key="4">
    <source>
        <dbReference type="Proteomes" id="UP001055286"/>
    </source>
</evidence>
<dbReference type="InterPro" id="IPR052513">
    <property type="entry name" value="Thioester_dehydratase-like"/>
</dbReference>
<feature type="domain" description="ChsH2 C-terminal OB-fold" evidence="1">
    <location>
        <begin position="65"/>
        <end position="122"/>
    </location>
</feature>
<accession>A0AA37H9S2</accession>
<reference evidence="3" key="2">
    <citation type="submission" date="2021-08" db="EMBL/GenBank/DDBJ databases">
        <authorList>
            <person name="Tani A."/>
            <person name="Ola A."/>
            <person name="Ogura Y."/>
            <person name="Katsura K."/>
            <person name="Hayashi T."/>
        </authorList>
    </citation>
    <scope>NUCLEOTIDE SEQUENCE</scope>
    <source>
        <strain evidence="3">JCM 32048</strain>
    </source>
</reference>
<gene>
    <name evidence="3" type="ORF">MPEAHAMD_2100</name>
</gene>
<protein>
    <recommendedName>
        <fullName evidence="5">DNA-binding protein</fullName>
    </recommendedName>
</protein>
<sequence length="149" mass="16035">MARISSTCLTLRDGDWPDPPASPESAPFVAAAKEGRFLLRRCTACGKAHWYPRSLCPFCFGETAWEEASGEGTIYSFTVLAREDPPRAIAYVTLAEGPTMLTSLVACEAGQLAIGQPVRLVFASSKNGTPVPCFRPVGEGDPPWMEPEA</sequence>